<sequence>MGPLTRELAPGALVFGERYAGWNPTWQIIQEALPYIDVVSVQPYSAEFESFDALVNAHYWRLHTDLSNANEIRDNVEFLKQVVDKYYATARHSSTRAQSHVLWRQAQREHRQCGYRASGD</sequence>
<dbReference type="EMBL" id="ANOF01000016">
    <property type="protein sequence ID" value="EMI28848.1"/>
    <property type="molecule type" value="Genomic_DNA"/>
</dbReference>
<evidence type="ECO:0000313" key="1">
    <source>
        <dbReference type="EMBL" id="EMI28848.1"/>
    </source>
</evidence>
<dbReference type="Proteomes" id="UP000011996">
    <property type="component" value="Unassembled WGS sequence"/>
</dbReference>
<dbReference type="PATRIC" id="fig|1263868.3.peg.622"/>
<proteinExistence type="predicted"/>
<organism evidence="1 2">
    <name type="scientific">Rhodopirellula europaea SH398</name>
    <dbReference type="NCBI Taxonomy" id="1263868"/>
    <lineage>
        <taxon>Bacteria</taxon>
        <taxon>Pseudomonadati</taxon>
        <taxon>Planctomycetota</taxon>
        <taxon>Planctomycetia</taxon>
        <taxon>Pirellulales</taxon>
        <taxon>Pirellulaceae</taxon>
        <taxon>Rhodopirellula</taxon>
    </lineage>
</organism>
<dbReference type="AlphaFoldDB" id="M5SB42"/>
<protein>
    <submittedName>
        <fullName evidence="1">Uncharacterized protein</fullName>
    </submittedName>
</protein>
<reference evidence="1 2" key="1">
    <citation type="journal article" date="2013" name="Mar. Genomics">
        <title>Expression of sulfatases in Rhodopirellula baltica and the diversity of sulfatases in the genus Rhodopirellula.</title>
        <authorList>
            <person name="Wegner C.E."/>
            <person name="Richter-Heitmann T."/>
            <person name="Klindworth A."/>
            <person name="Klockow C."/>
            <person name="Richter M."/>
            <person name="Achstetter T."/>
            <person name="Glockner F.O."/>
            <person name="Harder J."/>
        </authorList>
    </citation>
    <scope>NUCLEOTIDE SEQUENCE [LARGE SCALE GENOMIC DNA]</scope>
    <source>
        <strain evidence="1 2">SH398</strain>
    </source>
</reference>
<name>M5SB42_9BACT</name>
<accession>M5SB42</accession>
<evidence type="ECO:0000313" key="2">
    <source>
        <dbReference type="Proteomes" id="UP000011996"/>
    </source>
</evidence>
<gene>
    <name evidence="1" type="ORF">RESH_00567</name>
</gene>
<comment type="caution">
    <text evidence="1">The sequence shown here is derived from an EMBL/GenBank/DDBJ whole genome shotgun (WGS) entry which is preliminary data.</text>
</comment>
<dbReference type="Gene3D" id="3.20.20.80">
    <property type="entry name" value="Glycosidases"/>
    <property type="match status" value="1"/>
</dbReference>